<comment type="caution">
    <text evidence="1">The sequence shown here is derived from an EMBL/GenBank/DDBJ whole genome shotgun (WGS) entry which is preliminary data.</text>
</comment>
<dbReference type="RefSeq" id="WP_126808645.1">
    <property type="nucleotide sequence ID" value="NZ_NGKA01000008.1"/>
</dbReference>
<evidence type="ECO:0000313" key="1">
    <source>
        <dbReference type="EMBL" id="RSU12235.1"/>
    </source>
</evidence>
<dbReference type="AlphaFoldDB" id="A0A430AW07"/>
<dbReference type="OrthoDB" id="2243928at2"/>
<gene>
    <name evidence="1" type="ORF">CBF29_06455</name>
</gene>
<accession>A0A430AW07</accession>
<evidence type="ECO:0008006" key="3">
    <source>
        <dbReference type="Google" id="ProtNLM"/>
    </source>
</evidence>
<organism evidence="1 2">
    <name type="scientific">Vagococcus elongatus</name>
    <dbReference type="NCBI Taxonomy" id="180344"/>
    <lineage>
        <taxon>Bacteria</taxon>
        <taxon>Bacillati</taxon>
        <taxon>Bacillota</taxon>
        <taxon>Bacilli</taxon>
        <taxon>Lactobacillales</taxon>
        <taxon>Enterococcaceae</taxon>
        <taxon>Vagococcus</taxon>
    </lineage>
</organism>
<dbReference type="EMBL" id="NGKA01000008">
    <property type="protein sequence ID" value="RSU12235.1"/>
    <property type="molecule type" value="Genomic_DNA"/>
</dbReference>
<dbReference type="InterPro" id="IPR012865">
    <property type="entry name" value="DUF1642"/>
</dbReference>
<protein>
    <recommendedName>
        <fullName evidence="3">DUF1642 domain-containing protein</fullName>
    </recommendedName>
</protein>
<proteinExistence type="predicted"/>
<evidence type="ECO:0000313" key="2">
    <source>
        <dbReference type="Proteomes" id="UP000287605"/>
    </source>
</evidence>
<keyword evidence="2" id="KW-1185">Reference proteome</keyword>
<reference evidence="1 2" key="1">
    <citation type="submission" date="2017-05" db="EMBL/GenBank/DDBJ databases">
        <title>Vagococcus spp. assemblies.</title>
        <authorList>
            <person name="Gulvik C.A."/>
        </authorList>
    </citation>
    <scope>NUCLEOTIDE SEQUENCE [LARGE SCALE GENOMIC DNA]</scope>
    <source>
        <strain evidence="1 2">CCUG 51432</strain>
    </source>
</reference>
<sequence>MERNKVLIPRFMADYIKETKEAGCDLNLVFAWNDNEPMPKAVQRWLFSNDSQEEDDRRFLIAVSAWVNGYEIEEDKYYWALSLENCIQPVFLLDDPQTSEKNYFADTVEDMKDAAYITESEALNILVEDFHMFRKLEANEVE</sequence>
<dbReference type="Pfam" id="PF07852">
    <property type="entry name" value="DUF1642"/>
    <property type="match status" value="1"/>
</dbReference>
<dbReference type="Proteomes" id="UP000287605">
    <property type="component" value="Unassembled WGS sequence"/>
</dbReference>
<name>A0A430AW07_9ENTE</name>